<organism evidence="2 3">
    <name type="scientific">Aedes aegypti</name>
    <name type="common">Yellowfever mosquito</name>
    <name type="synonym">Culex aegypti</name>
    <dbReference type="NCBI Taxonomy" id="7159"/>
    <lineage>
        <taxon>Eukaryota</taxon>
        <taxon>Metazoa</taxon>
        <taxon>Ecdysozoa</taxon>
        <taxon>Arthropoda</taxon>
        <taxon>Hexapoda</taxon>
        <taxon>Insecta</taxon>
        <taxon>Pterygota</taxon>
        <taxon>Neoptera</taxon>
        <taxon>Endopterygota</taxon>
        <taxon>Diptera</taxon>
        <taxon>Nematocera</taxon>
        <taxon>Culicoidea</taxon>
        <taxon>Culicidae</taxon>
        <taxon>Culicinae</taxon>
        <taxon>Aedini</taxon>
        <taxon>Aedes</taxon>
        <taxon>Stegomyia</taxon>
    </lineage>
</organism>
<protein>
    <submittedName>
        <fullName evidence="2">AAEL004893-PA</fullName>
    </submittedName>
</protein>
<keyword evidence="1" id="KW-0812">Transmembrane</keyword>
<dbReference type="Proteomes" id="UP000682892">
    <property type="component" value="Chromosome 1"/>
</dbReference>
<keyword evidence="1" id="KW-0472">Membrane</keyword>
<evidence type="ECO:0000256" key="1">
    <source>
        <dbReference type="SAM" id="Phobius"/>
    </source>
</evidence>
<gene>
    <name evidence="2" type="ORF">AaeL_AAEL004893</name>
</gene>
<proteinExistence type="predicted"/>
<name>Q17BR3_AEDAE</name>
<evidence type="ECO:0000313" key="2">
    <source>
        <dbReference type="EMBL" id="EAT43703.1"/>
    </source>
</evidence>
<sequence>MTFGDTVVAGFRIIVFVVVYCLGIVSGVFRHQMHPHFGIVLEGKPTRDTLRQGRAVLVLVRLMFHVLFHSVARFSADWADKVPIVQVDVVVEAVTVPENPFTDFTLENTLRQARLVQQLVDRFLLHRSKSRVANPTQELHAMLVQLVIIQLSRAGERILAYPTPSNHIAV</sequence>
<dbReference type="AlphaFoldDB" id="Q17BR3"/>
<dbReference type="PaxDb" id="7159-AAEL004893-PA"/>
<evidence type="ECO:0000313" key="3">
    <source>
        <dbReference type="Proteomes" id="UP000682892"/>
    </source>
</evidence>
<reference evidence="2" key="2">
    <citation type="journal article" date="2007" name="Science">
        <title>Genome sequence of Aedes aegypti, a major arbovirus vector.</title>
        <authorList>
            <person name="Nene V."/>
            <person name="Wortman J.R."/>
            <person name="Lawson D."/>
            <person name="Haas B."/>
            <person name="Kodira C."/>
            <person name="Tu Z.J."/>
            <person name="Loftus B."/>
            <person name="Xi Z."/>
            <person name="Megy K."/>
            <person name="Grabherr M."/>
            <person name="Ren Q."/>
            <person name="Zdobnov E.M."/>
            <person name="Lobo N.F."/>
            <person name="Campbell K.S."/>
            <person name="Brown S.E."/>
            <person name="Bonaldo M.F."/>
            <person name="Zhu J."/>
            <person name="Sinkins S.P."/>
            <person name="Hogenkamp D.G."/>
            <person name="Amedeo P."/>
            <person name="Arensburger P."/>
            <person name="Atkinson P.W."/>
            <person name="Bidwell S."/>
            <person name="Biedler J."/>
            <person name="Birney E."/>
            <person name="Bruggner R.V."/>
            <person name="Costas J."/>
            <person name="Coy M.R."/>
            <person name="Crabtree J."/>
            <person name="Crawford M."/>
            <person name="Debruyn B."/>
            <person name="Decaprio D."/>
            <person name="Eiglmeier K."/>
            <person name="Eisenstadt E."/>
            <person name="El-Dorry H."/>
            <person name="Gelbart W.M."/>
            <person name="Gomes S.L."/>
            <person name="Hammond M."/>
            <person name="Hannick L.I."/>
            <person name="Hogan J.R."/>
            <person name="Holmes M.H."/>
            <person name="Jaffe D."/>
            <person name="Johnston J.S."/>
            <person name="Kennedy R.C."/>
            <person name="Koo H."/>
            <person name="Kravitz S."/>
            <person name="Kriventseva E.V."/>
            <person name="Kulp D."/>
            <person name="Labutti K."/>
            <person name="Lee E."/>
            <person name="Li S."/>
            <person name="Lovin D.D."/>
            <person name="Mao C."/>
            <person name="Mauceli E."/>
            <person name="Menck C.F."/>
            <person name="Miller J.R."/>
            <person name="Montgomery P."/>
            <person name="Mori A."/>
            <person name="Nascimento A.L."/>
            <person name="Naveira H.F."/>
            <person name="Nusbaum C."/>
            <person name="O'leary S."/>
            <person name="Orvis J."/>
            <person name="Pertea M."/>
            <person name="Quesneville H."/>
            <person name="Reidenbach K.R."/>
            <person name="Rogers Y.H."/>
            <person name="Roth C.W."/>
            <person name="Schneider J.R."/>
            <person name="Schatz M."/>
            <person name="Shumway M."/>
            <person name="Stanke M."/>
            <person name="Stinson E.O."/>
            <person name="Tubio J.M."/>
            <person name="Vanzee J.P."/>
            <person name="Verjovski-Almeida S."/>
            <person name="Werner D."/>
            <person name="White O."/>
            <person name="Wyder S."/>
            <person name="Zeng Q."/>
            <person name="Zhao Q."/>
            <person name="Zhao Y."/>
            <person name="Hill C.A."/>
            <person name="Raikhel A.S."/>
            <person name="Soares M.B."/>
            <person name="Knudson D.L."/>
            <person name="Lee N.H."/>
            <person name="Galagan J."/>
            <person name="Salzberg S.L."/>
            <person name="Paulsen I.T."/>
            <person name="Dimopoulos G."/>
            <person name="Collins F.H."/>
            <person name="Birren B."/>
            <person name="Fraser-Liggett C.M."/>
            <person name="Severson D.W."/>
        </authorList>
    </citation>
    <scope>NUCLEOTIDE SEQUENCE [LARGE SCALE GENOMIC DNA]</scope>
    <source>
        <strain evidence="2">Liverpool</strain>
    </source>
</reference>
<accession>Q17BR3</accession>
<reference evidence="2" key="1">
    <citation type="submission" date="2005-10" db="EMBL/GenBank/DDBJ databases">
        <authorList>
            <person name="Loftus B.J."/>
            <person name="Nene V.M."/>
            <person name="Hannick L.I."/>
            <person name="Bidwell S."/>
            <person name="Haas B."/>
            <person name="Amedeo P."/>
            <person name="Orvis J."/>
            <person name="Wortman J.R."/>
            <person name="White O.R."/>
            <person name="Salzberg S."/>
            <person name="Shumway M."/>
            <person name="Koo H."/>
            <person name="Zhao Y."/>
            <person name="Holmes M."/>
            <person name="Miller J."/>
            <person name="Schatz M."/>
            <person name="Pop M."/>
            <person name="Pai G."/>
            <person name="Utterback T."/>
            <person name="Rogers Y.-H."/>
            <person name="Kravitz S."/>
            <person name="Fraser C.M."/>
        </authorList>
    </citation>
    <scope>NUCLEOTIDE SEQUENCE</scope>
    <source>
        <strain evidence="2">Liverpool</strain>
    </source>
</reference>
<feature type="transmembrane region" description="Helical" evidence="1">
    <location>
        <begin position="6"/>
        <end position="29"/>
    </location>
</feature>
<keyword evidence="1" id="KW-1133">Transmembrane helix</keyword>
<dbReference type="EMBL" id="CH477318">
    <property type="protein sequence ID" value="EAT43703.1"/>
    <property type="molecule type" value="Genomic_DNA"/>
</dbReference>
<reference evidence="2" key="3">
    <citation type="submission" date="2012-09" db="EMBL/GenBank/DDBJ databases">
        <authorList>
            <consortium name="VectorBase"/>
        </authorList>
    </citation>
    <scope>NUCLEOTIDE SEQUENCE</scope>
    <source>
        <strain evidence="2">Liverpool</strain>
    </source>
</reference>
<dbReference type="HOGENOM" id="CLU_1571879_0_0_1"/>